<dbReference type="Gene3D" id="3.90.700.10">
    <property type="entry name" value="Succinate dehydrogenase/fumarate reductase flavoprotein, catalytic domain"/>
    <property type="match status" value="1"/>
</dbReference>
<comment type="caution">
    <text evidence="7">The sequence shown here is derived from an EMBL/GenBank/DDBJ whole genome shotgun (WGS) entry which is preliminary data.</text>
</comment>
<evidence type="ECO:0000256" key="1">
    <source>
        <dbReference type="ARBA" id="ARBA00001974"/>
    </source>
</evidence>
<evidence type="ECO:0000256" key="2">
    <source>
        <dbReference type="ARBA" id="ARBA00022630"/>
    </source>
</evidence>
<dbReference type="RefSeq" id="WP_155166056.1">
    <property type="nucleotide sequence ID" value="NZ_DBGEHT010000099.1"/>
</dbReference>
<dbReference type="SUPFAM" id="SSF51905">
    <property type="entry name" value="FAD/NAD(P)-binding domain"/>
    <property type="match status" value="1"/>
</dbReference>
<organism evidence="7 8">
    <name type="scientific">Parasutterella excrementihominis</name>
    <dbReference type="NCBI Taxonomy" id="487175"/>
    <lineage>
        <taxon>Bacteria</taxon>
        <taxon>Pseudomonadati</taxon>
        <taxon>Pseudomonadota</taxon>
        <taxon>Betaproteobacteria</taxon>
        <taxon>Burkholderiales</taxon>
        <taxon>Sutterellaceae</taxon>
        <taxon>Parasutterella</taxon>
    </lineage>
</organism>
<dbReference type="InterPro" id="IPR027477">
    <property type="entry name" value="Succ_DH/fumarate_Rdtase_cat_sf"/>
</dbReference>
<dbReference type="Gene3D" id="3.50.50.60">
    <property type="entry name" value="FAD/NAD(P)-binding domain"/>
    <property type="match status" value="1"/>
</dbReference>
<comment type="similarity">
    <text evidence="5">Belongs to the FAD-dependent oxidoreductase 2 family. FRD/SDH subfamily.</text>
</comment>
<dbReference type="InterPro" id="IPR003953">
    <property type="entry name" value="FAD-dep_OxRdtase_2_FAD-bd"/>
</dbReference>
<dbReference type="GO" id="GO:0016491">
    <property type="term" value="F:oxidoreductase activity"/>
    <property type="evidence" value="ECO:0007669"/>
    <property type="project" value="UniProtKB-KW"/>
</dbReference>
<sequence>MLSRRNLLASMLLSGIPAFASEVKDWDVIVVGTGVAGLAAACSALEAGAGNVLILEKSPVVGGHSILSTGYVAAVDKPRQQRAGIEDSPSLMLQNMLEVGGYLNDVELAKIVCENSEDTVYWLEKMGVKWDGNIYQTVAGLHPRSHITNFVRAGYDYVMALLSSAKRMGAKLALNTKALDLIEKDERVIGIRVQNLDGSITDLFAKAVILATGGFTANVELRSKFDPRLGSEFPTTANPNRKSFDGATGDGLIMAQKLGAATKDAEFLQLIPFWGARLLDYVGADIYVNNQGFRFVNEAASWRDVSNAILEQDKREMWAITDSQSKKGASLGVKLMNGTVKKASTIKEMAKAMGVPIQNLEETIRSYNKFSAEGMDPIFGKKVFTQQINQPPFYFGKEKLAVHFCCGGIKLNKNAEVVKLDGSIIPGLYVCGEASGGPHGHDRLGGVALTSAFVFGRIAGRNAVTM</sequence>
<protein>
    <submittedName>
        <fullName evidence="7">Flavocytochrome c</fullName>
    </submittedName>
</protein>
<dbReference type="SUPFAM" id="SSF56425">
    <property type="entry name" value="Succinate dehydrogenase/fumarate reductase flavoprotein, catalytic domain"/>
    <property type="match status" value="1"/>
</dbReference>
<comment type="cofactor">
    <cofactor evidence="1">
        <name>FAD</name>
        <dbReference type="ChEBI" id="CHEBI:57692"/>
    </cofactor>
</comment>
<name>A0A6I3S3M3_9BURK</name>
<keyword evidence="4 5" id="KW-0560">Oxidoreductase</keyword>
<dbReference type="EMBL" id="WNCL01000027">
    <property type="protein sequence ID" value="MTU43736.1"/>
    <property type="molecule type" value="Genomic_DNA"/>
</dbReference>
<feature type="chain" id="PRO_5031677753" evidence="5">
    <location>
        <begin position="21"/>
        <end position="466"/>
    </location>
</feature>
<feature type="signal peptide" evidence="5">
    <location>
        <begin position="1"/>
        <end position="20"/>
    </location>
</feature>
<keyword evidence="5" id="KW-0732">Signal</keyword>
<dbReference type="InterPro" id="IPR036188">
    <property type="entry name" value="FAD/NAD-bd_sf"/>
</dbReference>
<dbReference type="GO" id="GO:0010181">
    <property type="term" value="F:FMN binding"/>
    <property type="evidence" value="ECO:0007669"/>
    <property type="project" value="InterPro"/>
</dbReference>
<accession>A0A6I3S3M3</accession>
<dbReference type="Pfam" id="PF00890">
    <property type="entry name" value="FAD_binding_2"/>
    <property type="match status" value="1"/>
</dbReference>
<dbReference type="InterPro" id="IPR010960">
    <property type="entry name" value="Flavocytochrome_c"/>
</dbReference>
<keyword evidence="2 5" id="KW-0285">Flavoprotein</keyword>
<evidence type="ECO:0000256" key="4">
    <source>
        <dbReference type="ARBA" id="ARBA00023002"/>
    </source>
</evidence>
<dbReference type="Proteomes" id="UP000462362">
    <property type="component" value="Unassembled WGS sequence"/>
</dbReference>
<evidence type="ECO:0000259" key="6">
    <source>
        <dbReference type="Pfam" id="PF00890"/>
    </source>
</evidence>
<evidence type="ECO:0000313" key="8">
    <source>
        <dbReference type="Proteomes" id="UP000462362"/>
    </source>
</evidence>
<evidence type="ECO:0000256" key="5">
    <source>
        <dbReference type="RuleBase" id="RU366062"/>
    </source>
</evidence>
<keyword evidence="3 5" id="KW-0274">FAD</keyword>
<dbReference type="AlphaFoldDB" id="A0A6I3S3M3"/>
<dbReference type="PANTHER" id="PTHR43400:SF7">
    <property type="entry name" value="FAD-DEPENDENT OXIDOREDUCTASE 2 FAD BINDING DOMAIN-CONTAINING PROTEIN"/>
    <property type="match status" value="1"/>
</dbReference>
<reference evidence="7 8" key="1">
    <citation type="journal article" date="2019" name="Nat. Med.">
        <title>A library of human gut bacterial isolates paired with longitudinal multiomics data enables mechanistic microbiome research.</title>
        <authorList>
            <person name="Poyet M."/>
            <person name="Groussin M."/>
            <person name="Gibbons S.M."/>
            <person name="Avila-Pacheco J."/>
            <person name="Jiang X."/>
            <person name="Kearney S.M."/>
            <person name="Perrotta A.R."/>
            <person name="Berdy B."/>
            <person name="Zhao S."/>
            <person name="Lieberman T.D."/>
            <person name="Swanson P.K."/>
            <person name="Smith M."/>
            <person name="Roesemann S."/>
            <person name="Alexander J.E."/>
            <person name="Rich S.A."/>
            <person name="Livny J."/>
            <person name="Vlamakis H."/>
            <person name="Clish C."/>
            <person name="Bullock K."/>
            <person name="Deik A."/>
            <person name="Scott J."/>
            <person name="Pierce K.A."/>
            <person name="Xavier R.J."/>
            <person name="Alm E.J."/>
        </authorList>
    </citation>
    <scope>NUCLEOTIDE SEQUENCE [LARGE SCALE GENOMIC DNA]</scope>
    <source>
        <strain evidence="7 8">BIOML-A2</strain>
    </source>
</reference>
<gene>
    <name evidence="7" type="ORF">GMD42_08915</name>
</gene>
<feature type="domain" description="FAD-dependent oxidoreductase 2 FAD-binding" evidence="6">
    <location>
        <begin position="27"/>
        <end position="449"/>
    </location>
</feature>
<dbReference type="InterPro" id="IPR050315">
    <property type="entry name" value="FAD-oxidoreductase_2"/>
</dbReference>
<proteinExistence type="inferred from homology"/>
<dbReference type="PANTHER" id="PTHR43400">
    <property type="entry name" value="FUMARATE REDUCTASE"/>
    <property type="match status" value="1"/>
</dbReference>
<evidence type="ECO:0000256" key="3">
    <source>
        <dbReference type="ARBA" id="ARBA00022827"/>
    </source>
</evidence>
<dbReference type="NCBIfam" id="TIGR01813">
    <property type="entry name" value="flavo_cyto_c"/>
    <property type="match status" value="1"/>
</dbReference>
<evidence type="ECO:0000313" key="7">
    <source>
        <dbReference type="EMBL" id="MTU43736.1"/>
    </source>
</evidence>